<feature type="binding site" evidence="9">
    <location>
        <position position="131"/>
    </location>
    <ligand>
        <name>Zn(2+)</name>
        <dbReference type="ChEBI" id="CHEBI:29105"/>
    </ligand>
</feature>
<protein>
    <submittedName>
        <fullName evidence="12">Jg21209 protein</fullName>
    </submittedName>
</protein>
<feature type="domain" description="C2H2-type" evidence="10">
    <location>
        <begin position="467"/>
        <end position="494"/>
    </location>
</feature>
<evidence type="ECO:0000256" key="4">
    <source>
        <dbReference type="ARBA" id="ARBA00022771"/>
    </source>
</evidence>
<dbReference type="InterPro" id="IPR013087">
    <property type="entry name" value="Znf_C2H2_type"/>
</dbReference>
<dbReference type="FunFam" id="3.30.160.60:FF:000275">
    <property type="entry name" value="zinc finger protein 90 homolog"/>
    <property type="match status" value="1"/>
</dbReference>
<dbReference type="GO" id="GO:0003677">
    <property type="term" value="F:DNA binding"/>
    <property type="evidence" value="ECO:0007669"/>
    <property type="project" value="UniProtKB-KW"/>
</dbReference>
<name>A0A8S4RCS1_9NEOP</name>
<keyword evidence="13" id="KW-1185">Reference proteome</keyword>
<keyword evidence="3" id="KW-0677">Repeat</keyword>
<gene>
    <name evidence="12" type="primary">jg21209</name>
    <name evidence="12" type="ORF">PAEG_LOCUS12242</name>
</gene>
<dbReference type="PROSITE" id="PS51915">
    <property type="entry name" value="ZAD"/>
    <property type="match status" value="1"/>
</dbReference>
<feature type="domain" description="C2H2-type" evidence="10">
    <location>
        <begin position="495"/>
        <end position="522"/>
    </location>
</feature>
<dbReference type="GO" id="GO:0006355">
    <property type="term" value="P:regulation of DNA-templated transcription"/>
    <property type="evidence" value="ECO:0007669"/>
    <property type="project" value="UniProtKB-ARBA"/>
</dbReference>
<organism evidence="12 13">
    <name type="scientific">Pararge aegeria aegeria</name>
    <dbReference type="NCBI Taxonomy" id="348720"/>
    <lineage>
        <taxon>Eukaryota</taxon>
        <taxon>Metazoa</taxon>
        <taxon>Ecdysozoa</taxon>
        <taxon>Arthropoda</taxon>
        <taxon>Hexapoda</taxon>
        <taxon>Insecta</taxon>
        <taxon>Pterygota</taxon>
        <taxon>Neoptera</taxon>
        <taxon>Endopterygota</taxon>
        <taxon>Lepidoptera</taxon>
        <taxon>Glossata</taxon>
        <taxon>Ditrysia</taxon>
        <taxon>Papilionoidea</taxon>
        <taxon>Nymphalidae</taxon>
        <taxon>Satyrinae</taxon>
        <taxon>Satyrini</taxon>
        <taxon>Parargina</taxon>
        <taxon>Pararge</taxon>
    </lineage>
</organism>
<dbReference type="EMBL" id="CAKXAJ010025059">
    <property type="protein sequence ID" value="CAH2234405.1"/>
    <property type="molecule type" value="Genomic_DNA"/>
</dbReference>
<dbReference type="PROSITE" id="PS50157">
    <property type="entry name" value="ZINC_FINGER_C2H2_2"/>
    <property type="match status" value="11"/>
</dbReference>
<dbReference type="Pfam" id="PF00096">
    <property type="entry name" value="zf-C2H2"/>
    <property type="match status" value="7"/>
</dbReference>
<feature type="binding site" evidence="9">
    <location>
        <position position="128"/>
    </location>
    <ligand>
        <name>Zn(2+)</name>
        <dbReference type="ChEBI" id="CHEBI:29105"/>
    </ligand>
</feature>
<evidence type="ECO:0000259" key="10">
    <source>
        <dbReference type="PROSITE" id="PS50157"/>
    </source>
</evidence>
<evidence type="ECO:0000256" key="3">
    <source>
        <dbReference type="ARBA" id="ARBA00022737"/>
    </source>
</evidence>
<dbReference type="Proteomes" id="UP000838756">
    <property type="component" value="Unassembled WGS sequence"/>
</dbReference>
<feature type="domain" description="C2H2-type" evidence="10">
    <location>
        <begin position="352"/>
        <end position="379"/>
    </location>
</feature>
<feature type="domain" description="C2H2-type" evidence="10">
    <location>
        <begin position="323"/>
        <end position="350"/>
    </location>
</feature>
<dbReference type="FunFam" id="3.30.160.60:FF:000446">
    <property type="entry name" value="Zinc finger protein"/>
    <property type="match status" value="1"/>
</dbReference>
<evidence type="ECO:0000256" key="7">
    <source>
        <dbReference type="ARBA" id="ARBA00023242"/>
    </source>
</evidence>
<feature type="domain" description="C2H2-type" evidence="10">
    <location>
        <begin position="383"/>
        <end position="410"/>
    </location>
</feature>
<accession>A0A8S4RCS1</accession>
<dbReference type="GO" id="GO:0005634">
    <property type="term" value="C:nucleus"/>
    <property type="evidence" value="ECO:0007669"/>
    <property type="project" value="UniProtKB-SubCell"/>
</dbReference>
<feature type="binding site" evidence="9">
    <location>
        <position position="83"/>
    </location>
    <ligand>
        <name>Zn(2+)</name>
        <dbReference type="ChEBI" id="CHEBI:29105"/>
    </ligand>
</feature>
<comment type="caution">
    <text evidence="12">The sequence shown here is derived from an EMBL/GenBank/DDBJ whole genome shotgun (WGS) entry which is preliminary data.</text>
</comment>
<feature type="domain" description="C2H2-type" evidence="10">
    <location>
        <begin position="550"/>
        <end position="577"/>
    </location>
</feature>
<keyword evidence="5 9" id="KW-0862">Zinc</keyword>
<comment type="subcellular location">
    <subcellularLocation>
        <location evidence="1">Nucleus</location>
    </subcellularLocation>
</comment>
<dbReference type="FunFam" id="3.30.160.60:FF:000358">
    <property type="entry name" value="zinc finger protein 24"/>
    <property type="match status" value="1"/>
</dbReference>
<keyword evidence="7" id="KW-0539">Nucleus</keyword>
<dbReference type="GO" id="GO:0008270">
    <property type="term" value="F:zinc ion binding"/>
    <property type="evidence" value="ECO:0007669"/>
    <property type="project" value="UniProtKB-UniRule"/>
</dbReference>
<keyword evidence="6" id="KW-0238">DNA-binding</keyword>
<feature type="domain" description="ZAD" evidence="11">
    <location>
        <begin position="81"/>
        <end position="155"/>
    </location>
</feature>
<dbReference type="PROSITE" id="PS00028">
    <property type="entry name" value="ZINC_FINGER_C2H2_1"/>
    <property type="match status" value="10"/>
</dbReference>
<feature type="domain" description="C2H2-type" evidence="10">
    <location>
        <begin position="295"/>
        <end position="322"/>
    </location>
</feature>
<feature type="binding site" evidence="9">
    <location>
        <position position="86"/>
    </location>
    <ligand>
        <name>Zn(2+)</name>
        <dbReference type="ChEBI" id="CHEBI:29105"/>
    </ligand>
</feature>
<dbReference type="FunFam" id="3.30.160.60:FF:000100">
    <property type="entry name" value="Zinc finger 45-like"/>
    <property type="match status" value="2"/>
</dbReference>
<keyword evidence="2 9" id="KW-0479">Metal-binding</keyword>
<proteinExistence type="predicted"/>
<evidence type="ECO:0000259" key="11">
    <source>
        <dbReference type="PROSITE" id="PS51915"/>
    </source>
</evidence>
<evidence type="ECO:0000313" key="13">
    <source>
        <dbReference type="Proteomes" id="UP000838756"/>
    </source>
</evidence>
<dbReference type="FunFam" id="3.30.160.60:FF:000110">
    <property type="entry name" value="Zinc finger protein-like"/>
    <property type="match status" value="1"/>
</dbReference>
<dbReference type="InterPro" id="IPR012934">
    <property type="entry name" value="Znf_AD"/>
</dbReference>
<dbReference type="OrthoDB" id="40579at2759"/>
<dbReference type="InterPro" id="IPR036236">
    <property type="entry name" value="Znf_C2H2_sf"/>
</dbReference>
<evidence type="ECO:0000256" key="5">
    <source>
        <dbReference type="ARBA" id="ARBA00022833"/>
    </source>
</evidence>
<dbReference type="SUPFAM" id="SSF57667">
    <property type="entry name" value="beta-beta-alpha zinc fingers"/>
    <property type="match status" value="6"/>
</dbReference>
<reference evidence="12" key="1">
    <citation type="submission" date="2022-03" db="EMBL/GenBank/DDBJ databases">
        <authorList>
            <person name="Lindestad O."/>
        </authorList>
    </citation>
    <scope>NUCLEOTIDE SEQUENCE</scope>
</reference>
<feature type="domain" description="C2H2-type" evidence="10">
    <location>
        <begin position="411"/>
        <end position="438"/>
    </location>
</feature>
<evidence type="ECO:0000256" key="9">
    <source>
        <dbReference type="PROSITE-ProRule" id="PRU01263"/>
    </source>
</evidence>
<evidence type="ECO:0000313" key="12">
    <source>
        <dbReference type="EMBL" id="CAH2234405.1"/>
    </source>
</evidence>
<evidence type="ECO:0000256" key="6">
    <source>
        <dbReference type="ARBA" id="ARBA00023125"/>
    </source>
</evidence>
<sequence>MASPPSKTSINNSVDVKNEIPYKAIKVLKPSTYCTRKPAKRKHQKHSQATYCTRKPVKNKQVINKKSDLKTTQHQSGELNDVCRICLLADTNMLSMMSKIGSDSIADMFYSITAVKVAPEENYPLMVCSHCRNCLIDCYRFRIKCIESNTILQSKIGGKNNLIQNNSSIAGKTDKQTQSCVNVEINGKNEGTVKIEMDIDPDLYEKVDRTNTFEMDIEIHQNNEELGYLEEDISLTNESDKVVHCTPNKNLLKREKKKYTEKLHFSCLTCPRKFLELNILRVHSKTCSDNKQNEYKCGQCTQCFGSEYDLKIHSAIHIKGNKWKCTKCEKDFTDRTKFSRHIRRHMDTTKRWSCESCGKAFAEKSALVRHSRVHTGVAREKKYSCKLCNKKFGDRYQLNEHNANHTGVRPCSCDVCGKTFASSRLLASHSRVHSDDRPYECSYCIRRFREKSTRDTHHRTHTGERPYICSVCGKSFIQNSNLRLHMRTHTGEKPYTCQVCGRKFSSGSSLCSHKRIHTGEKPYSCAFCGKRFARMDIKGHLRLHTGERPHACCACPKQFVSAAALREHRLVHTGEKPFQCTLCPAKFKKKMYLTNHLKRHAKDKKVKKKNVAAQENINIVVEGNEFIVRIENENINIQDQQTSSAVNENVICTKHMDEDTPTSECTGENRNVILNAYEEELILLDDSDVKTELVVVDDGQTIHYQNIDDVCSNEVIVGGELNVIEVNVIDDIESGINLTETSTKREM</sequence>
<dbReference type="PANTHER" id="PTHR24377">
    <property type="entry name" value="IP01015P-RELATED"/>
    <property type="match status" value="1"/>
</dbReference>
<feature type="domain" description="C2H2-type" evidence="10">
    <location>
        <begin position="523"/>
        <end position="549"/>
    </location>
</feature>
<dbReference type="Pfam" id="PF07776">
    <property type="entry name" value="zf-AD"/>
    <property type="match status" value="1"/>
</dbReference>
<dbReference type="Gene3D" id="3.40.1800.20">
    <property type="match status" value="1"/>
</dbReference>
<evidence type="ECO:0000256" key="8">
    <source>
        <dbReference type="PROSITE-ProRule" id="PRU00042"/>
    </source>
</evidence>
<dbReference type="InterPro" id="IPR050826">
    <property type="entry name" value="Krueppel_C2H2_ZnFinger"/>
</dbReference>
<dbReference type="FunFam" id="3.30.160.60:FF:002343">
    <property type="entry name" value="Zinc finger protein 33A"/>
    <property type="match status" value="1"/>
</dbReference>
<dbReference type="Gene3D" id="3.30.160.60">
    <property type="entry name" value="Classic Zinc Finger"/>
    <property type="match status" value="10"/>
</dbReference>
<dbReference type="SUPFAM" id="SSF57716">
    <property type="entry name" value="Glucocorticoid receptor-like (DNA-binding domain)"/>
    <property type="match status" value="1"/>
</dbReference>
<dbReference type="AlphaFoldDB" id="A0A8S4RCS1"/>
<feature type="domain" description="C2H2-type" evidence="10">
    <location>
        <begin position="439"/>
        <end position="466"/>
    </location>
</feature>
<keyword evidence="4 8" id="KW-0863">Zinc-finger</keyword>
<dbReference type="SMART" id="SM00355">
    <property type="entry name" value="ZnF_C2H2"/>
    <property type="match status" value="11"/>
</dbReference>
<evidence type="ECO:0000256" key="2">
    <source>
        <dbReference type="ARBA" id="ARBA00022723"/>
    </source>
</evidence>
<dbReference type="SMART" id="SM00868">
    <property type="entry name" value="zf-AD"/>
    <property type="match status" value="1"/>
</dbReference>
<evidence type="ECO:0000256" key="1">
    <source>
        <dbReference type="ARBA" id="ARBA00004123"/>
    </source>
</evidence>
<feature type="domain" description="C2H2-type" evidence="10">
    <location>
        <begin position="578"/>
        <end position="605"/>
    </location>
</feature>
<dbReference type="FunFam" id="3.30.160.60:FF:000671">
    <property type="entry name" value="Zinc finger protein 26"/>
    <property type="match status" value="1"/>
</dbReference>